<feature type="non-terminal residue" evidence="1">
    <location>
        <position position="1"/>
    </location>
</feature>
<dbReference type="EMBL" id="MU266901">
    <property type="protein sequence ID" value="KAH7917908.1"/>
    <property type="molecule type" value="Genomic_DNA"/>
</dbReference>
<evidence type="ECO:0000313" key="2">
    <source>
        <dbReference type="Proteomes" id="UP000790709"/>
    </source>
</evidence>
<proteinExistence type="predicted"/>
<accession>A0ACB8AZ91</accession>
<gene>
    <name evidence="1" type="ORF">BV22DRAFT_1052108</name>
</gene>
<dbReference type="Proteomes" id="UP000790709">
    <property type="component" value="Unassembled WGS sequence"/>
</dbReference>
<comment type="caution">
    <text evidence="1">The sequence shown here is derived from an EMBL/GenBank/DDBJ whole genome shotgun (WGS) entry which is preliminary data.</text>
</comment>
<reference evidence="1" key="1">
    <citation type="journal article" date="2021" name="New Phytol.">
        <title>Evolutionary innovations through gain and loss of genes in the ectomycorrhizal Boletales.</title>
        <authorList>
            <person name="Wu G."/>
            <person name="Miyauchi S."/>
            <person name="Morin E."/>
            <person name="Kuo A."/>
            <person name="Drula E."/>
            <person name="Varga T."/>
            <person name="Kohler A."/>
            <person name="Feng B."/>
            <person name="Cao Y."/>
            <person name="Lipzen A."/>
            <person name="Daum C."/>
            <person name="Hundley H."/>
            <person name="Pangilinan J."/>
            <person name="Johnson J."/>
            <person name="Barry K."/>
            <person name="LaButti K."/>
            <person name="Ng V."/>
            <person name="Ahrendt S."/>
            <person name="Min B."/>
            <person name="Choi I.G."/>
            <person name="Park H."/>
            <person name="Plett J.M."/>
            <person name="Magnuson J."/>
            <person name="Spatafora J.W."/>
            <person name="Nagy L.G."/>
            <person name="Henrissat B."/>
            <person name="Grigoriev I.V."/>
            <person name="Yang Z.L."/>
            <person name="Xu J."/>
            <person name="Martin F.M."/>
        </authorList>
    </citation>
    <scope>NUCLEOTIDE SEQUENCE</scope>
    <source>
        <strain evidence="1">KUC20120723A-06</strain>
    </source>
</reference>
<evidence type="ECO:0000313" key="1">
    <source>
        <dbReference type="EMBL" id="KAH7917908.1"/>
    </source>
</evidence>
<sequence length="258" mass="29647">LPDCQVHNSGGPELAPEIATSILEGSENKGVKRILLQSYWRGLREHTEEQRLSKGINFVDIRTEYKQLQEQSISYKETNNKRTYGGSITRSEDRRRKRRTGDVVWGVGFVFVLAQVHIKIDNGAFFQKIRVVIWSDGKITLISRVRTCADKVDLICIHLQPKKCTALNAIKLGEVMTTKCILELQTRDLCAAPLSGFSSVFWSKVGRDWRGTEIKEVRGSPKGRLREDNWRGDQRWNAEEVIKMIFKLKHKVTLEQYS</sequence>
<protein>
    <submittedName>
        <fullName evidence="1">Uncharacterized protein</fullName>
    </submittedName>
</protein>
<keyword evidence="2" id="KW-1185">Reference proteome</keyword>
<organism evidence="1 2">
    <name type="scientific">Leucogyrophana mollusca</name>
    <dbReference type="NCBI Taxonomy" id="85980"/>
    <lineage>
        <taxon>Eukaryota</taxon>
        <taxon>Fungi</taxon>
        <taxon>Dikarya</taxon>
        <taxon>Basidiomycota</taxon>
        <taxon>Agaricomycotina</taxon>
        <taxon>Agaricomycetes</taxon>
        <taxon>Agaricomycetidae</taxon>
        <taxon>Boletales</taxon>
        <taxon>Boletales incertae sedis</taxon>
        <taxon>Leucogyrophana</taxon>
    </lineage>
</organism>
<name>A0ACB8AZ91_9AGAM</name>